<dbReference type="EC" id="1.1.1.95" evidence="2"/>
<keyword evidence="4" id="KW-1185">Reference proteome</keyword>
<evidence type="ECO:0000313" key="3">
    <source>
        <dbReference type="EMBL" id="SOE51003.1"/>
    </source>
</evidence>
<dbReference type="InterPro" id="IPR006680">
    <property type="entry name" value="Amidohydro-rel"/>
</dbReference>
<dbReference type="GO" id="GO:0004617">
    <property type="term" value="F:phosphoglycerate dehydrogenase activity"/>
    <property type="evidence" value="ECO:0007669"/>
    <property type="project" value="UniProtKB-EC"/>
</dbReference>
<dbReference type="RefSeq" id="WP_173719665.1">
    <property type="nucleotide sequence ID" value="NZ_LT907988.1"/>
</dbReference>
<accession>A0A1C3K232</accession>
<dbReference type="GO" id="GO:0016787">
    <property type="term" value="F:hydrolase activity"/>
    <property type="evidence" value="ECO:0007669"/>
    <property type="project" value="InterPro"/>
</dbReference>
<dbReference type="STRING" id="1851544.ODI_00233"/>
<gene>
    <name evidence="2" type="ORF">ODI_00233</name>
    <name evidence="3" type="ORF">ODI_R3125</name>
</gene>
<dbReference type="Gene3D" id="3.20.20.140">
    <property type="entry name" value="Metal-dependent hydrolases"/>
    <property type="match status" value="1"/>
</dbReference>
<dbReference type="Proteomes" id="UP000078558">
    <property type="component" value="Chromosome I"/>
</dbReference>
<evidence type="ECO:0000259" key="1">
    <source>
        <dbReference type="Pfam" id="PF04909"/>
    </source>
</evidence>
<dbReference type="KEGG" id="odi:ODI_R3125"/>
<keyword evidence="2" id="KW-0560">Oxidoreductase</keyword>
<reference evidence="3 4" key="2">
    <citation type="submission" date="2017-08" db="EMBL/GenBank/DDBJ databases">
        <authorList>
            <person name="de Groot N.N."/>
        </authorList>
    </citation>
    <scope>NUCLEOTIDE SEQUENCE [LARGE SCALE GENOMIC DNA]</scope>
    <source>
        <strain evidence="3">Orrdi1</strain>
    </source>
</reference>
<dbReference type="SUPFAM" id="SSF51556">
    <property type="entry name" value="Metallo-dependent hydrolases"/>
    <property type="match status" value="1"/>
</dbReference>
<dbReference type="AlphaFoldDB" id="A0A1C3K232"/>
<sequence length="275" mass="30228">MPEVLALPSGACDTHLHVYAPDRYPMPAPAVAPEGARWEDYLALRARLGLSRAVIVQPVGYGLDNRCTLDALRQGGDAARAILTFATDTAEEQLAQWDRAGVRGVRFMMIPGAQSLLGWHDLPVMAARIAPWRWIINLQLDGRELPAYEPLLSALPTPLVIDHTGKFLAPVGLDHPGWHSLCRLLDAGNTWVKLSAPYETSRIGAPGYDDVGRLAAELARRYPERCLWASNWPHPGQARRPDEANLLALLGVWAGNAQVLQRILVDNPAGLYRYG</sequence>
<dbReference type="InterPro" id="IPR052358">
    <property type="entry name" value="Aro_Compnd_Degr_Hydrolases"/>
</dbReference>
<dbReference type="PANTHER" id="PTHR35563:SF2">
    <property type="entry name" value="BARREL METAL-DEPENDENT HYDROLASE, PUTATIVE (AFU_ORTHOLOGUE AFUA_1G16240)-RELATED"/>
    <property type="match status" value="1"/>
</dbReference>
<protein>
    <submittedName>
        <fullName evidence="2">D-3-phosphoglycerate dehydrogenase</fullName>
        <ecNumber evidence="2">1.1.1.95</ecNumber>
    </submittedName>
</protein>
<dbReference type="Pfam" id="PF04909">
    <property type="entry name" value="Amidohydro_2"/>
    <property type="match status" value="1"/>
</dbReference>
<organism evidence="2 4">
    <name type="scientific">Orrella dioscoreae</name>
    <dbReference type="NCBI Taxonomy" id="1851544"/>
    <lineage>
        <taxon>Bacteria</taxon>
        <taxon>Pseudomonadati</taxon>
        <taxon>Pseudomonadota</taxon>
        <taxon>Betaproteobacteria</taxon>
        <taxon>Burkholderiales</taxon>
        <taxon>Alcaligenaceae</taxon>
        <taxon>Orrella</taxon>
    </lineage>
</organism>
<feature type="domain" description="Amidohydrolase-related" evidence="1">
    <location>
        <begin position="12"/>
        <end position="273"/>
    </location>
</feature>
<dbReference type="InterPro" id="IPR032466">
    <property type="entry name" value="Metal_Hydrolase"/>
</dbReference>
<dbReference type="PANTHER" id="PTHR35563">
    <property type="entry name" value="BARREL METAL-DEPENDENT HYDROLASE, PUTATIVE (AFU_ORTHOLOGUE AFUA_1G16240)-RELATED"/>
    <property type="match status" value="1"/>
</dbReference>
<evidence type="ECO:0000313" key="4">
    <source>
        <dbReference type="Proteomes" id="UP000078558"/>
    </source>
</evidence>
<dbReference type="EMBL" id="FLRC01000020">
    <property type="protein sequence ID" value="SBT25566.1"/>
    <property type="molecule type" value="Genomic_DNA"/>
</dbReference>
<name>A0A1C3K232_9BURK</name>
<evidence type="ECO:0000313" key="2">
    <source>
        <dbReference type="EMBL" id="SBT25566.1"/>
    </source>
</evidence>
<dbReference type="EMBL" id="LT907988">
    <property type="protein sequence ID" value="SOE51003.1"/>
    <property type="molecule type" value="Genomic_DNA"/>
</dbReference>
<proteinExistence type="predicted"/>
<reference evidence="2 4" key="1">
    <citation type="submission" date="2016-06" db="EMBL/GenBank/DDBJ databases">
        <authorList>
            <person name="Kjaerup R.B."/>
            <person name="Dalgaard T.S."/>
            <person name="Juul-Madsen H.R."/>
        </authorList>
    </citation>
    <scope>NUCLEOTIDE SEQUENCE [LARGE SCALE GENOMIC DNA]</scope>
    <source>
        <strain evidence="2">Orrdi1</strain>
    </source>
</reference>